<feature type="transmembrane region" description="Helical" evidence="10">
    <location>
        <begin position="54"/>
        <end position="78"/>
    </location>
</feature>
<gene>
    <name evidence="12" type="ORF">M2283_001130</name>
</gene>
<evidence type="ECO:0000256" key="2">
    <source>
        <dbReference type="ARBA" id="ARBA00006433"/>
    </source>
</evidence>
<evidence type="ECO:0000313" key="12">
    <source>
        <dbReference type="EMBL" id="MDH6213847.1"/>
    </source>
</evidence>
<evidence type="ECO:0000256" key="5">
    <source>
        <dbReference type="ARBA" id="ARBA00022475"/>
    </source>
</evidence>
<comment type="caution">
    <text evidence="12">The sequence shown here is derived from an EMBL/GenBank/DDBJ whole genome shotgun (WGS) entry which is preliminary data.</text>
</comment>
<dbReference type="Proteomes" id="UP001160499">
    <property type="component" value="Unassembled WGS sequence"/>
</dbReference>
<keyword evidence="5" id="KW-1003">Cell membrane</keyword>
<feature type="transmembrane region" description="Helical" evidence="10">
    <location>
        <begin position="379"/>
        <end position="402"/>
    </location>
</feature>
<reference evidence="12 13" key="1">
    <citation type="submission" date="2023-04" db="EMBL/GenBank/DDBJ databases">
        <title>Forest soil microbial communities from Buena Vista Peninsula, Colon Province, Panama.</title>
        <authorList>
            <person name="Bouskill N."/>
        </authorList>
    </citation>
    <scope>NUCLEOTIDE SEQUENCE [LARGE SCALE GENOMIC DNA]</scope>
    <source>
        <strain evidence="12 13">GGS1</strain>
    </source>
</reference>
<evidence type="ECO:0000256" key="8">
    <source>
        <dbReference type="ARBA" id="ARBA00022989"/>
    </source>
</evidence>
<feature type="transmembrane region" description="Helical" evidence="10">
    <location>
        <begin position="24"/>
        <end position="42"/>
    </location>
</feature>
<evidence type="ECO:0000256" key="7">
    <source>
        <dbReference type="ARBA" id="ARBA00022849"/>
    </source>
</evidence>
<feature type="transmembrane region" description="Helical" evidence="10">
    <location>
        <begin position="90"/>
        <end position="119"/>
    </location>
</feature>
<comment type="similarity">
    <text evidence="3">Belongs to the CitM (TC 2.A.11) transporter family.</text>
</comment>
<dbReference type="InterPro" id="IPR004680">
    <property type="entry name" value="Cit_transptr-like_dom"/>
</dbReference>
<evidence type="ECO:0000256" key="10">
    <source>
        <dbReference type="SAM" id="Phobius"/>
    </source>
</evidence>
<comment type="subcellular location">
    <subcellularLocation>
        <location evidence="1">Cell membrane</location>
        <topology evidence="1">Multi-pass membrane protein</topology>
    </subcellularLocation>
</comment>
<dbReference type="PRINTS" id="PR00758">
    <property type="entry name" value="ARSENICPUMP"/>
</dbReference>
<dbReference type="InterPro" id="IPR000802">
    <property type="entry name" value="Arsenical_pump_ArsB"/>
</dbReference>
<evidence type="ECO:0000256" key="4">
    <source>
        <dbReference type="ARBA" id="ARBA00022448"/>
    </source>
</evidence>
<feature type="transmembrane region" description="Helical" evidence="10">
    <location>
        <begin position="235"/>
        <end position="251"/>
    </location>
</feature>
<evidence type="ECO:0000313" key="13">
    <source>
        <dbReference type="Proteomes" id="UP001160499"/>
    </source>
</evidence>
<feature type="transmembrane region" description="Helical" evidence="10">
    <location>
        <begin position="298"/>
        <end position="318"/>
    </location>
</feature>
<dbReference type="PANTHER" id="PTHR43302:SF5">
    <property type="entry name" value="TRANSPORTER ARSB-RELATED"/>
    <property type="match status" value="1"/>
</dbReference>
<proteinExistence type="inferred from homology"/>
<dbReference type="Pfam" id="PF03600">
    <property type="entry name" value="CitMHS"/>
    <property type="match status" value="1"/>
</dbReference>
<evidence type="ECO:0000256" key="1">
    <source>
        <dbReference type="ARBA" id="ARBA00004651"/>
    </source>
</evidence>
<dbReference type="CDD" id="cd01118">
    <property type="entry name" value="ArsB_permease"/>
    <property type="match status" value="1"/>
</dbReference>
<evidence type="ECO:0000256" key="6">
    <source>
        <dbReference type="ARBA" id="ARBA00022692"/>
    </source>
</evidence>
<dbReference type="EMBL" id="JARXVH010000002">
    <property type="protein sequence ID" value="MDH6213847.1"/>
    <property type="molecule type" value="Genomic_DNA"/>
</dbReference>
<feature type="transmembrane region" description="Helical" evidence="10">
    <location>
        <begin position="168"/>
        <end position="190"/>
    </location>
</feature>
<sequence>MLLVAVLAFAVLRPKGLPEAVMAVPAAGLVIVAGAISPAHALDEIQRLGPVVGFLAAVLVLAHLCDVEGLFQACGAWMARRAAGSPGRLLGAVFLLASVITAVLSLDATVVLLTPVVFATAARAGVRAKPHLYACAHLSNTASLLLPVSNLTNLLAFETSGLSFTRFAALMTLPWVVAIGAEYLIFRRFFADELSVSERAPEPGEEPELPLFALITVGCTLAGFVVTSAAGIEPAWAAFAGALVLAVRALVRRRETPLAVVRASAPAFLAFVLALGVVVRAVVDNGLADALDHVLPKGSGLLALLGIAVLAAVLANLINNLPAVLVLLPLTAAAGPGAVLAVLLGVNIGPNLTYAGSLATLLWRRIVHRHDEDVDLGEFTRLGLLAVPASLLSAVAALWLSLQVVGS</sequence>
<evidence type="ECO:0000256" key="9">
    <source>
        <dbReference type="ARBA" id="ARBA00023136"/>
    </source>
</evidence>
<keyword evidence="13" id="KW-1185">Reference proteome</keyword>
<organism evidence="12 13">
    <name type="scientific">Streptomyces pseudovenezuelae</name>
    <dbReference type="NCBI Taxonomy" id="67350"/>
    <lineage>
        <taxon>Bacteria</taxon>
        <taxon>Bacillati</taxon>
        <taxon>Actinomycetota</taxon>
        <taxon>Actinomycetes</taxon>
        <taxon>Kitasatosporales</taxon>
        <taxon>Streptomycetaceae</taxon>
        <taxon>Streptomyces</taxon>
        <taxon>Streptomyces aurantiacus group</taxon>
    </lineage>
</organism>
<keyword evidence="6 10" id="KW-0812">Transmembrane</keyword>
<feature type="transmembrane region" description="Helical" evidence="10">
    <location>
        <begin position="263"/>
        <end position="283"/>
    </location>
</feature>
<evidence type="ECO:0000256" key="3">
    <source>
        <dbReference type="ARBA" id="ARBA00009843"/>
    </source>
</evidence>
<protein>
    <submittedName>
        <fullName evidence="12">Arsenical pump membrane protein</fullName>
    </submittedName>
</protein>
<keyword evidence="8 10" id="KW-1133">Transmembrane helix</keyword>
<name>A0ABT6LC33_9ACTN</name>
<comment type="similarity">
    <text evidence="2">Belongs to the ArsB family.</text>
</comment>
<keyword evidence="9 10" id="KW-0472">Membrane</keyword>
<feature type="transmembrane region" description="Helical" evidence="10">
    <location>
        <begin position="325"/>
        <end position="346"/>
    </location>
</feature>
<keyword evidence="7" id="KW-0059">Arsenical resistance</keyword>
<evidence type="ECO:0000259" key="11">
    <source>
        <dbReference type="Pfam" id="PF03600"/>
    </source>
</evidence>
<feature type="domain" description="Citrate transporter-like" evidence="11">
    <location>
        <begin position="14"/>
        <end position="339"/>
    </location>
</feature>
<keyword evidence="4" id="KW-0813">Transport</keyword>
<accession>A0ABT6LC33</accession>
<dbReference type="PANTHER" id="PTHR43302">
    <property type="entry name" value="TRANSPORTER ARSB-RELATED"/>
    <property type="match status" value="1"/>
</dbReference>